<evidence type="ECO:0000256" key="2">
    <source>
        <dbReference type="SAM" id="Phobius"/>
    </source>
</evidence>
<evidence type="ECO:0000313" key="4">
    <source>
        <dbReference type="Proteomes" id="UP000756132"/>
    </source>
</evidence>
<feature type="region of interest" description="Disordered" evidence="1">
    <location>
        <begin position="199"/>
        <end position="263"/>
    </location>
</feature>
<organism evidence="3 4">
    <name type="scientific">Passalora fulva</name>
    <name type="common">Tomato leaf mold</name>
    <name type="synonym">Cladosporium fulvum</name>
    <dbReference type="NCBI Taxonomy" id="5499"/>
    <lineage>
        <taxon>Eukaryota</taxon>
        <taxon>Fungi</taxon>
        <taxon>Dikarya</taxon>
        <taxon>Ascomycota</taxon>
        <taxon>Pezizomycotina</taxon>
        <taxon>Dothideomycetes</taxon>
        <taxon>Dothideomycetidae</taxon>
        <taxon>Mycosphaerellales</taxon>
        <taxon>Mycosphaerellaceae</taxon>
        <taxon>Fulvia</taxon>
    </lineage>
</organism>
<evidence type="ECO:0000313" key="3">
    <source>
        <dbReference type="EMBL" id="UJO22611.1"/>
    </source>
</evidence>
<feature type="region of interest" description="Disordered" evidence="1">
    <location>
        <begin position="1"/>
        <end position="31"/>
    </location>
</feature>
<accession>A0A9Q8PHH3</accession>
<keyword evidence="2" id="KW-0472">Membrane</keyword>
<dbReference type="OMA" id="VAAWIWS"/>
<feature type="region of interest" description="Disordered" evidence="1">
    <location>
        <begin position="435"/>
        <end position="461"/>
    </location>
</feature>
<feature type="region of interest" description="Disordered" evidence="1">
    <location>
        <begin position="126"/>
        <end position="146"/>
    </location>
</feature>
<dbReference type="OrthoDB" id="5327700at2759"/>
<reference evidence="3" key="1">
    <citation type="submission" date="2021-12" db="EMBL/GenBank/DDBJ databases">
        <authorList>
            <person name="Zaccaron A."/>
            <person name="Stergiopoulos I."/>
        </authorList>
    </citation>
    <scope>NUCLEOTIDE SEQUENCE</scope>
    <source>
        <strain evidence="3">Race5_Kim</strain>
    </source>
</reference>
<protein>
    <submittedName>
        <fullName evidence="3">Uncharacterized protein</fullName>
    </submittedName>
</protein>
<keyword evidence="2" id="KW-0812">Transmembrane</keyword>
<gene>
    <name evidence="3" type="ORF">CLAFUR5_12438</name>
</gene>
<evidence type="ECO:0000256" key="1">
    <source>
        <dbReference type="SAM" id="MobiDB-lite"/>
    </source>
</evidence>
<dbReference type="RefSeq" id="XP_047766977.1">
    <property type="nucleotide sequence ID" value="XM_047911586.1"/>
</dbReference>
<feature type="region of interest" description="Disordered" evidence="1">
    <location>
        <begin position="65"/>
        <end position="95"/>
    </location>
</feature>
<dbReference type="EMBL" id="CP090172">
    <property type="protein sequence ID" value="UJO22611.1"/>
    <property type="molecule type" value="Genomic_DNA"/>
</dbReference>
<keyword evidence="4" id="KW-1185">Reference proteome</keyword>
<dbReference type="Proteomes" id="UP000756132">
    <property type="component" value="Chromosome 10"/>
</dbReference>
<reference evidence="3" key="2">
    <citation type="journal article" date="2022" name="Microb. Genom.">
        <title>A chromosome-scale genome assembly of the tomato pathogen Cladosporium fulvum reveals a compartmentalized genome architecture and the presence of a dispensable chromosome.</title>
        <authorList>
            <person name="Zaccaron A.Z."/>
            <person name="Chen L.H."/>
            <person name="Samaras A."/>
            <person name="Stergiopoulos I."/>
        </authorList>
    </citation>
    <scope>NUCLEOTIDE SEQUENCE</scope>
    <source>
        <strain evidence="3">Race5_Kim</strain>
    </source>
</reference>
<sequence length="493" mass="53699">MSYDRTYRKTTTTTNRGRRPLYAPPPPPGGHNRQHSVLGYWVPLITIGTIAVGGLAAWIWSERETEDDDQYPHDKPPRPSTGMGGPYPTQGAQPYTGPLQPGGVPPGVVPLHDQSTHGMPPPVGAEGQASYHGEASSYYASTETQSREIRDDRTFIGRMTGAIKRTPSPQQFFDSASKQVMGGIAAAGTALGSIMEVDSNADPYSERGSRSQSRLRQEREGFSDHERWSEEADERHRISTVEADSEKGAKNAAKDKGKGRSKRAVAVVVSADVGDEQEHEGMFTEHGSILSHLPTQYDPARSDLFVLIYAPGLKQLPSADYKPGRAGSSLGGSYSEIITPAHTPGSELQSISPRIDAQPDFNQKQFDALWTQALSLVSNPTQIMPFTTKDGYVHVLRHLAPQLVYISDTLSGREGETIAQLKGWVGHTVLVVGDEGHGGLADTETETEDERSGGRKPSKWYEHSSFVGLGKEVDLVDSTRVGDDWARRVNAKE</sequence>
<keyword evidence="2" id="KW-1133">Transmembrane helix</keyword>
<dbReference type="KEGG" id="ffu:CLAFUR5_12438"/>
<dbReference type="GeneID" id="71992316"/>
<name>A0A9Q8PHH3_PASFU</name>
<dbReference type="AlphaFoldDB" id="A0A9Q8PHH3"/>
<feature type="transmembrane region" description="Helical" evidence="2">
    <location>
        <begin position="38"/>
        <end position="60"/>
    </location>
</feature>
<proteinExistence type="predicted"/>
<feature type="compositionally biased region" description="Basic and acidic residues" evidence="1">
    <location>
        <begin position="204"/>
        <end position="258"/>
    </location>
</feature>